<dbReference type="GeneID" id="88786579"/>
<keyword evidence="4" id="KW-0677">Repeat</keyword>
<dbReference type="OrthoDB" id="9800260at2"/>
<dbReference type="SUPFAM" id="SSF54862">
    <property type="entry name" value="4Fe-4S ferredoxins"/>
    <property type="match status" value="1"/>
</dbReference>
<dbReference type="GO" id="GO:0046872">
    <property type="term" value="F:metal ion binding"/>
    <property type="evidence" value="ECO:0007669"/>
    <property type="project" value="UniProtKB-KW"/>
</dbReference>
<organism evidence="9 10">
    <name type="scientific">Gordonibacter pamelaeae</name>
    <dbReference type="NCBI Taxonomy" id="471189"/>
    <lineage>
        <taxon>Bacteria</taxon>
        <taxon>Bacillati</taxon>
        <taxon>Actinomycetota</taxon>
        <taxon>Coriobacteriia</taxon>
        <taxon>Eggerthellales</taxon>
        <taxon>Eggerthellaceae</taxon>
        <taxon>Gordonibacter</taxon>
    </lineage>
</organism>
<keyword evidence="1" id="KW-0813">Transport</keyword>
<dbReference type="EMBL" id="PPTS01000004">
    <property type="protein sequence ID" value="RDB65142.1"/>
    <property type="molecule type" value="Genomic_DNA"/>
</dbReference>
<dbReference type="Gene3D" id="3.30.70.20">
    <property type="match status" value="1"/>
</dbReference>
<dbReference type="PANTHER" id="PTHR43177">
    <property type="entry name" value="PROTEIN NRFC"/>
    <property type="match status" value="1"/>
</dbReference>
<sequence>MATYGLLIDYEYCTNCGSCQVSCKEEHGYPVGKTGIAVHADGPWAIDEDNWNFNYFPLPTDLCDLCADRTERGREPICVHHCLANVMCYGEVEELAKRLADKPKQLLIVPQYLPREARGEFVHVDKGDAHQAAHVEVKATGVAAFGAHRHDAKVGEIDESDVIEDIL</sequence>
<evidence type="ECO:0000256" key="5">
    <source>
        <dbReference type="ARBA" id="ARBA00022982"/>
    </source>
</evidence>
<keyword evidence="3" id="KW-0479">Metal-binding</keyword>
<protein>
    <submittedName>
        <fullName evidence="9">Oxidoreductase</fullName>
    </submittedName>
</protein>
<dbReference type="GO" id="GO:0051539">
    <property type="term" value="F:4 iron, 4 sulfur cluster binding"/>
    <property type="evidence" value="ECO:0007669"/>
    <property type="project" value="UniProtKB-KW"/>
</dbReference>
<dbReference type="PROSITE" id="PS51379">
    <property type="entry name" value="4FE4S_FER_2"/>
    <property type="match status" value="1"/>
</dbReference>
<evidence type="ECO:0000256" key="3">
    <source>
        <dbReference type="ARBA" id="ARBA00022723"/>
    </source>
</evidence>
<dbReference type="InterPro" id="IPR050954">
    <property type="entry name" value="ET_IronSulfur_Cluster-Binding"/>
</dbReference>
<evidence type="ECO:0000256" key="6">
    <source>
        <dbReference type="ARBA" id="ARBA00023004"/>
    </source>
</evidence>
<dbReference type="RefSeq" id="WP_096226986.1">
    <property type="nucleotide sequence ID" value="NZ_CABMMS010000004.1"/>
</dbReference>
<evidence type="ECO:0000256" key="1">
    <source>
        <dbReference type="ARBA" id="ARBA00022448"/>
    </source>
</evidence>
<evidence type="ECO:0000256" key="2">
    <source>
        <dbReference type="ARBA" id="ARBA00022485"/>
    </source>
</evidence>
<gene>
    <name evidence="9" type="ORF">C1877_07275</name>
</gene>
<comment type="caution">
    <text evidence="9">The sequence shown here is derived from an EMBL/GenBank/DDBJ whole genome shotgun (WGS) entry which is preliminary data.</text>
</comment>
<feature type="domain" description="4Fe-4S ferredoxin-type" evidence="8">
    <location>
        <begin position="4"/>
        <end position="33"/>
    </location>
</feature>
<evidence type="ECO:0000313" key="10">
    <source>
        <dbReference type="Proteomes" id="UP000254000"/>
    </source>
</evidence>
<evidence type="ECO:0000313" key="9">
    <source>
        <dbReference type="EMBL" id="RDB65142.1"/>
    </source>
</evidence>
<accession>A0A369M141</accession>
<dbReference type="InterPro" id="IPR017896">
    <property type="entry name" value="4Fe4S_Fe-S-bd"/>
</dbReference>
<evidence type="ECO:0000256" key="4">
    <source>
        <dbReference type="ARBA" id="ARBA00022737"/>
    </source>
</evidence>
<proteinExistence type="predicted"/>
<dbReference type="AlphaFoldDB" id="A0A369M141"/>
<keyword evidence="6" id="KW-0408">Iron</keyword>
<keyword evidence="10" id="KW-1185">Reference proteome</keyword>
<name>A0A369M141_9ACTN</name>
<reference evidence="9 10" key="1">
    <citation type="journal article" date="2018" name="Elife">
        <title>Discovery and characterization of a prevalent human gut bacterial enzyme sufficient for the inactivation of a family of plant toxins.</title>
        <authorList>
            <person name="Koppel N."/>
            <person name="Bisanz J.E."/>
            <person name="Pandelia M.E."/>
            <person name="Turnbaugh P.J."/>
            <person name="Balskus E.P."/>
        </authorList>
    </citation>
    <scope>NUCLEOTIDE SEQUENCE [LARGE SCALE GENOMIC DNA]</scope>
    <source>
        <strain evidence="9 10">3C</strain>
    </source>
</reference>
<keyword evidence="7" id="KW-0411">Iron-sulfur</keyword>
<dbReference type="Proteomes" id="UP000254000">
    <property type="component" value="Unassembled WGS sequence"/>
</dbReference>
<keyword evidence="2" id="KW-0004">4Fe-4S</keyword>
<evidence type="ECO:0000259" key="8">
    <source>
        <dbReference type="PROSITE" id="PS51379"/>
    </source>
</evidence>
<dbReference type="PANTHER" id="PTHR43177:SF5">
    <property type="entry name" value="ANAEROBIC DIMETHYL SULFOXIDE REDUCTASE CHAIN B-RELATED"/>
    <property type="match status" value="1"/>
</dbReference>
<keyword evidence="5" id="KW-0249">Electron transport</keyword>
<evidence type="ECO:0000256" key="7">
    <source>
        <dbReference type="ARBA" id="ARBA00023014"/>
    </source>
</evidence>